<evidence type="ECO:0000313" key="2">
    <source>
        <dbReference type="Proteomes" id="UP001589906"/>
    </source>
</evidence>
<accession>A0ABV6R860</accession>
<protein>
    <recommendedName>
        <fullName evidence="3">Periplasmic binding protein</fullName>
    </recommendedName>
</protein>
<evidence type="ECO:0008006" key="3">
    <source>
        <dbReference type="Google" id="ProtNLM"/>
    </source>
</evidence>
<sequence length="322" mass="34039">MLDRRALLIAAASLTAPLAACGRQPTVVEGGVLAAGQPAALLVFALAPERLIGWPRRPAPDALALLPPSADRPETGALASGGPPIGVEAAAATRPAIVIDYGDLDADYQALAARVRRELDVPYTLIDGALSATPDAFRQAGRALGLDAIAARYAEDAEALLAALRPGSGPSYYLARGDDGLETAFPDALAAQVLQAGGWANVATGGENLGRVSREQIAAWDPEVIVTQVPRFAEAVANDPFWRRRRSGAPRRLVLLPDRPFGWIDKPPSVNRLLGVAWLASRDPLGPPDPALAQTVAALHERLYHRRPTPEETLSLLPRVFA</sequence>
<dbReference type="Gene3D" id="3.40.50.1980">
    <property type="entry name" value="Nitrogenase molybdenum iron protein domain"/>
    <property type="match status" value="2"/>
</dbReference>
<dbReference type="RefSeq" id="WP_376836912.1">
    <property type="nucleotide sequence ID" value="NZ_JBHLSW010000015.1"/>
</dbReference>
<dbReference type="EMBL" id="JBHLSW010000015">
    <property type="protein sequence ID" value="MFC0634833.1"/>
    <property type="molecule type" value="Genomic_DNA"/>
</dbReference>
<reference evidence="1 2" key="1">
    <citation type="submission" date="2024-09" db="EMBL/GenBank/DDBJ databases">
        <authorList>
            <person name="Sun Q."/>
            <person name="Mori K."/>
        </authorList>
    </citation>
    <scope>NUCLEOTIDE SEQUENCE [LARGE SCALE GENOMIC DNA]</scope>
    <source>
        <strain evidence="1 2">NCAIM B.02621</strain>
    </source>
</reference>
<dbReference type="Proteomes" id="UP001589906">
    <property type="component" value="Unassembled WGS sequence"/>
</dbReference>
<dbReference type="InterPro" id="IPR050902">
    <property type="entry name" value="ABC_Transporter_SBP"/>
</dbReference>
<dbReference type="PANTHER" id="PTHR30535">
    <property type="entry name" value="VITAMIN B12-BINDING PROTEIN"/>
    <property type="match status" value="1"/>
</dbReference>
<organism evidence="1 2">
    <name type="scientific">Brevundimonas balnearis</name>
    <dbReference type="NCBI Taxonomy" id="1572858"/>
    <lineage>
        <taxon>Bacteria</taxon>
        <taxon>Pseudomonadati</taxon>
        <taxon>Pseudomonadota</taxon>
        <taxon>Alphaproteobacteria</taxon>
        <taxon>Caulobacterales</taxon>
        <taxon>Caulobacteraceae</taxon>
        <taxon>Brevundimonas</taxon>
    </lineage>
</organism>
<comment type="caution">
    <text evidence="1">The sequence shown here is derived from an EMBL/GenBank/DDBJ whole genome shotgun (WGS) entry which is preliminary data.</text>
</comment>
<evidence type="ECO:0000313" key="1">
    <source>
        <dbReference type="EMBL" id="MFC0634833.1"/>
    </source>
</evidence>
<keyword evidence="2" id="KW-1185">Reference proteome</keyword>
<gene>
    <name evidence="1" type="ORF">ACFFGE_13210</name>
</gene>
<dbReference type="SUPFAM" id="SSF53807">
    <property type="entry name" value="Helical backbone' metal receptor"/>
    <property type="match status" value="1"/>
</dbReference>
<name>A0ABV6R860_9CAUL</name>
<proteinExistence type="predicted"/>
<dbReference type="PANTHER" id="PTHR30535:SF34">
    <property type="entry name" value="MOLYBDATE-BINDING PROTEIN MOLA"/>
    <property type="match status" value="1"/>
</dbReference>